<evidence type="ECO:0000313" key="2">
    <source>
        <dbReference type="EMBL" id="MET4717305.1"/>
    </source>
</evidence>
<gene>
    <name evidence="2" type="ORF">ABIF63_001411</name>
</gene>
<protein>
    <submittedName>
        <fullName evidence="2">Uncharacterized protein</fullName>
    </submittedName>
</protein>
<feature type="compositionally biased region" description="Basic and acidic residues" evidence="1">
    <location>
        <begin position="34"/>
        <end position="49"/>
    </location>
</feature>
<name>A0ABV2RK41_BRAJP</name>
<organism evidence="2 3">
    <name type="scientific">Bradyrhizobium japonicum</name>
    <dbReference type="NCBI Taxonomy" id="375"/>
    <lineage>
        <taxon>Bacteria</taxon>
        <taxon>Pseudomonadati</taxon>
        <taxon>Pseudomonadota</taxon>
        <taxon>Alphaproteobacteria</taxon>
        <taxon>Hyphomicrobiales</taxon>
        <taxon>Nitrobacteraceae</taxon>
        <taxon>Bradyrhizobium</taxon>
    </lineage>
</organism>
<dbReference type="Proteomes" id="UP001549291">
    <property type="component" value="Unassembled WGS sequence"/>
</dbReference>
<proteinExistence type="predicted"/>
<feature type="region of interest" description="Disordered" evidence="1">
    <location>
        <begin position="33"/>
        <end position="55"/>
    </location>
</feature>
<keyword evidence="3" id="KW-1185">Reference proteome</keyword>
<comment type="caution">
    <text evidence="2">The sequence shown here is derived from an EMBL/GenBank/DDBJ whole genome shotgun (WGS) entry which is preliminary data.</text>
</comment>
<reference evidence="2 3" key="1">
    <citation type="submission" date="2024-06" db="EMBL/GenBank/DDBJ databases">
        <title>Genomic Encyclopedia of Type Strains, Phase V (KMG-V): Genome sequencing to study the core and pangenomes of soil and plant-associated prokaryotes.</title>
        <authorList>
            <person name="Whitman W."/>
        </authorList>
    </citation>
    <scope>NUCLEOTIDE SEQUENCE [LARGE SCALE GENOMIC DNA]</scope>
    <source>
        <strain evidence="2 3">USDA 160</strain>
    </source>
</reference>
<accession>A0ABV2RK41</accession>
<dbReference type="EMBL" id="JBEPTQ010000002">
    <property type="protein sequence ID" value="MET4717305.1"/>
    <property type="molecule type" value="Genomic_DNA"/>
</dbReference>
<evidence type="ECO:0000313" key="3">
    <source>
        <dbReference type="Proteomes" id="UP001549291"/>
    </source>
</evidence>
<sequence>MRLVNTLTQSSGTGATVKGAAVAPAVRSFTCLNEKPRPDNSGAERDHKLYQYIRG</sequence>
<evidence type="ECO:0000256" key="1">
    <source>
        <dbReference type="SAM" id="MobiDB-lite"/>
    </source>
</evidence>